<evidence type="ECO:0000313" key="2">
    <source>
        <dbReference type="EMBL" id="XDL13764.1"/>
    </source>
</evidence>
<accession>A0AB39IE37</accession>
<feature type="compositionally biased region" description="Polar residues" evidence="1">
    <location>
        <begin position="1"/>
        <end position="19"/>
    </location>
</feature>
<dbReference type="RefSeq" id="WP_038905342.1">
    <property type="nucleotide sequence ID" value="NZ_CP162411.1"/>
</dbReference>
<protein>
    <submittedName>
        <fullName evidence="2">Uncharacterized protein</fullName>
    </submittedName>
</protein>
<proteinExistence type="predicted"/>
<organism evidence="2">
    <name type="scientific">Dickeya oryzae</name>
    <dbReference type="NCBI Taxonomy" id="1240404"/>
    <lineage>
        <taxon>Bacteria</taxon>
        <taxon>Pseudomonadati</taxon>
        <taxon>Pseudomonadota</taxon>
        <taxon>Gammaproteobacteria</taxon>
        <taxon>Enterobacterales</taxon>
        <taxon>Pectobacteriaceae</taxon>
        <taxon>Dickeya</taxon>
    </lineage>
</organism>
<dbReference type="AlphaFoldDB" id="A0AB39IE37"/>
<feature type="region of interest" description="Disordered" evidence="1">
    <location>
        <begin position="1"/>
        <end position="54"/>
    </location>
</feature>
<reference evidence="2" key="1">
    <citation type="submission" date="2024-07" db="EMBL/GenBank/DDBJ databases">
        <authorList>
            <person name="Pedron J."/>
        </authorList>
    </citation>
    <scope>NUCLEOTIDE SEQUENCE</scope>
    <source>
        <strain evidence="2">A642-S2-A17</strain>
    </source>
</reference>
<name>A0AB39IE37_9GAMM</name>
<feature type="compositionally biased region" description="Basic and acidic residues" evidence="1">
    <location>
        <begin position="28"/>
        <end position="47"/>
    </location>
</feature>
<sequence length="66" mass="7658">MKTSLISRQPTQQMHTQNHLGIARKKKNEFSLHTRMSTDGENKKESPPDGGQRGYIIMSKTLVFWR</sequence>
<gene>
    <name evidence="2" type="ORF">LF923_0016500</name>
</gene>
<evidence type="ECO:0000256" key="1">
    <source>
        <dbReference type="SAM" id="MobiDB-lite"/>
    </source>
</evidence>
<dbReference type="EMBL" id="CP162411">
    <property type="protein sequence ID" value="XDL13764.1"/>
    <property type="molecule type" value="Genomic_DNA"/>
</dbReference>